<evidence type="ECO:0000313" key="3">
    <source>
        <dbReference type="EMBL" id="MFC6869109.1"/>
    </source>
</evidence>
<evidence type="ECO:0000256" key="1">
    <source>
        <dbReference type="SAM" id="MobiDB-lite"/>
    </source>
</evidence>
<protein>
    <submittedName>
        <fullName evidence="3">CopG family ribbon-helix-helix protein</fullName>
    </submittedName>
</protein>
<dbReference type="Pfam" id="PF01402">
    <property type="entry name" value="RHH_1"/>
    <property type="match status" value="1"/>
</dbReference>
<gene>
    <name evidence="3" type="ORF">ACFQGD_18345</name>
</gene>
<dbReference type="Proteomes" id="UP001596337">
    <property type="component" value="Unassembled WGS sequence"/>
</dbReference>
<comment type="caution">
    <text evidence="3">The sequence shown here is derived from an EMBL/GenBank/DDBJ whole genome shotgun (WGS) entry which is preliminary data.</text>
</comment>
<name>A0ABW2C2M3_9PSEU</name>
<dbReference type="RefSeq" id="WP_345393492.1">
    <property type="nucleotide sequence ID" value="NZ_BAABLA010000019.1"/>
</dbReference>
<evidence type="ECO:0000259" key="2">
    <source>
        <dbReference type="Pfam" id="PF01402"/>
    </source>
</evidence>
<dbReference type="EMBL" id="JBHSXX010000001">
    <property type="protein sequence ID" value="MFC6869109.1"/>
    <property type="molecule type" value="Genomic_DNA"/>
</dbReference>
<feature type="domain" description="Ribbon-helix-helix protein CopG" evidence="2">
    <location>
        <begin position="1"/>
        <end position="40"/>
    </location>
</feature>
<feature type="region of interest" description="Disordered" evidence="1">
    <location>
        <begin position="52"/>
        <end position="79"/>
    </location>
</feature>
<reference evidence="4" key="1">
    <citation type="journal article" date="2019" name="Int. J. Syst. Evol. Microbiol.">
        <title>The Global Catalogue of Microorganisms (GCM) 10K type strain sequencing project: providing services to taxonomists for standard genome sequencing and annotation.</title>
        <authorList>
            <consortium name="The Broad Institute Genomics Platform"/>
            <consortium name="The Broad Institute Genome Sequencing Center for Infectious Disease"/>
            <person name="Wu L."/>
            <person name="Ma J."/>
        </authorList>
    </citation>
    <scope>NUCLEOTIDE SEQUENCE [LARGE SCALE GENOMIC DNA]</scope>
    <source>
        <strain evidence="4">KCTC 32255</strain>
    </source>
</reference>
<evidence type="ECO:0000313" key="4">
    <source>
        <dbReference type="Proteomes" id="UP001596337"/>
    </source>
</evidence>
<accession>A0ABW2C2M3</accession>
<dbReference type="InterPro" id="IPR010985">
    <property type="entry name" value="Ribbon_hlx_hlx"/>
</dbReference>
<dbReference type="InterPro" id="IPR002145">
    <property type="entry name" value="CopG"/>
</dbReference>
<dbReference type="InterPro" id="IPR013321">
    <property type="entry name" value="Arc_rbn_hlx_hlx"/>
</dbReference>
<organism evidence="3 4">
    <name type="scientific">Haloechinothrix salitolerans</name>
    <dbReference type="NCBI Taxonomy" id="926830"/>
    <lineage>
        <taxon>Bacteria</taxon>
        <taxon>Bacillati</taxon>
        <taxon>Actinomycetota</taxon>
        <taxon>Actinomycetes</taxon>
        <taxon>Pseudonocardiales</taxon>
        <taxon>Pseudonocardiaceae</taxon>
        <taxon>Haloechinothrix</taxon>
    </lineage>
</organism>
<sequence>MRTTIRLDDDLLAEAKAVAARTHRSLNDVIADAVRESLARVRQRQASPVSLTTFRGNGLQPGVDLDDSSALQDLMDESE</sequence>
<dbReference type="SUPFAM" id="SSF47598">
    <property type="entry name" value="Ribbon-helix-helix"/>
    <property type="match status" value="1"/>
</dbReference>
<proteinExistence type="predicted"/>
<keyword evidence="4" id="KW-1185">Reference proteome</keyword>
<dbReference type="Gene3D" id="1.10.1220.10">
    <property type="entry name" value="Met repressor-like"/>
    <property type="match status" value="1"/>
</dbReference>